<evidence type="ECO:0000313" key="2">
    <source>
        <dbReference type="EMBL" id="OOQ88691.1"/>
    </source>
</evidence>
<sequence>MGLVKLLLKVILIPIVLVIVAAVVIVLLVKRCREKKEKERELQNAAFQPPPIQQWACPNNIQKPDAIYPNGTLGQMERDVIHS</sequence>
<keyword evidence="1" id="KW-1133">Transmembrane helix</keyword>
<reference evidence="3" key="1">
    <citation type="submission" date="2015-09" db="EMBL/GenBank/DDBJ databases">
        <authorList>
            <person name="Fill T.P."/>
            <person name="Baretta J.F."/>
            <person name="de Almeida L.G."/>
            <person name="Rocha M."/>
            <person name="de Souza D.H."/>
            <person name="Malavazi I."/>
            <person name="Cerdeira L.T."/>
            <person name="Hong H."/>
            <person name="Samborskyy M."/>
            <person name="de Vasconcelos A.T."/>
            <person name="Leadlay P."/>
            <person name="Rodrigues-Filho E."/>
        </authorList>
    </citation>
    <scope>NUCLEOTIDE SEQUENCE [LARGE SCALE GENOMIC DNA]</scope>
    <source>
        <strain evidence="3">LaBioMMi 136</strain>
    </source>
</reference>
<name>A0A1S9RTQ0_PENBI</name>
<feature type="transmembrane region" description="Helical" evidence="1">
    <location>
        <begin position="6"/>
        <end position="29"/>
    </location>
</feature>
<organism evidence="2 3">
    <name type="scientific">Penicillium brasilianum</name>
    <dbReference type="NCBI Taxonomy" id="104259"/>
    <lineage>
        <taxon>Eukaryota</taxon>
        <taxon>Fungi</taxon>
        <taxon>Dikarya</taxon>
        <taxon>Ascomycota</taxon>
        <taxon>Pezizomycotina</taxon>
        <taxon>Eurotiomycetes</taxon>
        <taxon>Eurotiomycetidae</taxon>
        <taxon>Eurotiales</taxon>
        <taxon>Aspergillaceae</taxon>
        <taxon>Penicillium</taxon>
    </lineage>
</organism>
<evidence type="ECO:0000256" key="1">
    <source>
        <dbReference type="SAM" id="Phobius"/>
    </source>
</evidence>
<evidence type="ECO:0000313" key="3">
    <source>
        <dbReference type="Proteomes" id="UP000190744"/>
    </source>
</evidence>
<keyword evidence="1" id="KW-0472">Membrane</keyword>
<dbReference type="Proteomes" id="UP000190744">
    <property type="component" value="Unassembled WGS sequence"/>
</dbReference>
<comment type="caution">
    <text evidence="2">The sequence shown here is derived from an EMBL/GenBank/DDBJ whole genome shotgun (WGS) entry which is preliminary data.</text>
</comment>
<dbReference type="EMBL" id="LJBN01000117">
    <property type="protein sequence ID" value="OOQ88691.1"/>
    <property type="molecule type" value="Genomic_DNA"/>
</dbReference>
<protein>
    <submittedName>
        <fullName evidence="2">Uncharacterized protein</fullName>
    </submittedName>
</protein>
<gene>
    <name evidence="2" type="ORF">PEBR_11065</name>
</gene>
<dbReference type="AlphaFoldDB" id="A0A1S9RTQ0"/>
<proteinExistence type="predicted"/>
<accession>A0A1S9RTQ0</accession>
<keyword evidence="1" id="KW-0812">Transmembrane</keyword>